<dbReference type="AlphaFoldDB" id="A0A8C2J1V0"/>
<feature type="domain" description="Tubulin--tyrosine ligase-like protein 12 SET-like" evidence="1">
    <location>
        <begin position="14"/>
        <end position="159"/>
    </location>
</feature>
<dbReference type="Pfam" id="PF25556">
    <property type="entry name" value="SET_TTL"/>
    <property type="match status" value="1"/>
</dbReference>
<accession>A0A8C2J1V0</accession>
<dbReference type="PROSITE" id="PS51221">
    <property type="entry name" value="TTL"/>
    <property type="match status" value="1"/>
</dbReference>
<dbReference type="Proteomes" id="UP000694701">
    <property type="component" value="Unplaced"/>
</dbReference>
<dbReference type="PANTHER" id="PTHR46088:SF1">
    <property type="entry name" value="TUBULIN--TYROSINE LIGASE-LIKE PROTEIN 12"/>
    <property type="match status" value="1"/>
</dbReference>
<reference evidence="2" key="1">
    <citation type="submission" date="2025-08" db="UniProtKB">
        <authorList>
            <consortium name="Ensembl"/>
        </authorList>
    </citation>
    <scope>IDENTIFICATION</scope>
</reference>
<name>A0A8C2J1V0_CYPCA</name>
<sequence>MQVEEKEGEENERRVNPGDELTYKVNEARENGLVFLVDHAWTYRVESTRQQVLEIPGLLIWMASLMGLPFHGEAPDLDVVDLVLDNMWKYNQTYQLSQGSAEEKMPVWYIMDEFGSRVQHSSQPTCLLWPLQDVENGGIVMRDFAYGETDSLVRRCHLAIFYITALFQTILQENKEKLPVDIQLCCVPDGKVIVLNLGYHFIMFFATLKFFFLKSTFKKSFFFFYNVCAKLQKQKHTHQDLTCKCLSQVVSKYLEDPVLSHREEVGMVKLDIHYMVLLRSVEPLRLYMLVFLSRVFSLDHFDDYQKHYTVMNYASDVQLKQIHYDDFIPMFESQYLQYPWKQVETNIFKAFSEPFQAASCRPAPYGVCAYPSSRAISTTDLMLKWNQMTEGECVMQPQKLEVNFNPDGRYHPMFYDHMCSVTQIL</sequence>
<proteinExistence type="predicted"/>
<protein>
    <submittedName>
        <fullName evidence="2">Tubulin tyrosine ligase-like family, member 12</fullName>
    </submittedName>
</protein>
<dbReference type="Pfam" id="PF03133">
    <property type="entry name" value="TTL"/>
    <property type="match status" value="1"/>
</dbReference>
<dbReference type="InterPro" id="IPR027749">
    <property type="entry name" value="TTLL12"/>
</dbReference>
<dbReference type="InterPro" id="IPR057954">
    <property type="entry name" value="SET_TTL12"/>
</dbReference>
<evidence type="ECO:0000313" key="2">
    <source>
        <dbReference type="Ensembl" id="ENSCCRP00020087049.1"/>
    </source>
</evidence>
<evidence type="ECO:0000259" key="1">
    <source>
        <dbReference type="Pfam" id="PF25556"/>
    </source>
</evidence>
<dbReference type="Ensembl" id="ENSCCRT00020095201.1">
    <property type="protein sequence ID" value="ENSCCRP00020087049.1"/>
    <property type="gene ID" value="ENSCCRG00020040011.1"/>
</dbReference>
<dbReference type="GO" id="GO:0005737">
    <property type="term" value="C:cytoplasm"/>
    <property type="evidence" value="ECO:0007669"/>
    <property type="project" value="TreeGrafter"/>
</dbReference>
<dbReference type="InterPro" id="IPR004344">
    <property type="entry name" value="TTL/TTLL_fam"/>
</dbReference>
<dbReference type="PANTHER" id="PTHR46088">
    <property type="entry name" value="TUBULIN--TYROSINE LIGASE-LIKE PROTEIN 12"/>
    <property type="match status" value="1"/>
</dbReference>
<organism evidence="2 3">
    <name type="scientific">Cyprinus carpio</name>
    <name type="common">Common carp</name>
    <dbReference type="NCBI Taxonomy" id="7962"/>
    <lineage>
        <taxon>Eukaryota</taxon>
        <taxon>Metazoa</taxon>
        <taxon>Chordata</taxon>
        <taxon>Craniata</taxon>
        <taxon>Vertebrata</taxon>
        <taxon>Euteleostomi</taxon>
        <taxon>Actinopterygii</taxon>
        <taxon>Neopterygii</taxon>
        <taxon>Teleostei</taxon>
        <taxon>Ostariophysi</taxon>
        <taxon>Cypriniformes</taxon>
        <taxon>Cyprinidae</taxon>
        <taxon>Cyprininae</taxon>
        <taxon>Cyprinus</taxon>
    </lineage>
</organism>
<dbReference type="Gene3D" id="3.30.470.20">
    <property type="entry name" value="ATP-grasp fold, B domain"/>
    <property type="match status" value="1"/>
</dbReference>
<evidence type="ECO:0000313" key="3">
    <source>
        <dbReference type="Proteomes" id="UP000694701"/>
    </source>
</evidence>